<dbReference type="GO" id="GO:0022625">
    <property type="term" value="C:cytosolic large ribosomal subunit"/>
    <property type="evidence" value="ECO:0007669"/>
    <property type="project" value="UniProtKB-UniRule"/>
</dbReference>
<dbReference type="InterPro" id="IPR020040">
    <property type="entry name" value="Ribosomal_uL6_a/b-dom"/>
</dbReference>
<comment type="subunit">
    <text evidence="6">Part of the 50S ribosomal subunit.</text>
</comment>
<keyword evidence="5 6" id="KW-0687">Ribonucleoprotein</keyword>
<sequence length="179" mass="19827">MSRIGNKVIHVPAGVTVEISDNNFVSVKGPKGSLEFKFNEVLDIKLEGTEITVSRPNNEIFTRKIHGTTRALLSNMVEGVNTGFKKELELRGVGYRANLEGKKLNLSLGFSHPIILDIPEGVTVNVPKNTEVIVEGYDKQVVGEFAAKIRSYRKPEPYLGKGIRYVDEYVPRKAGKTAK</sequence>
<evidence type="ECO:0000256" key="3">
    <source>
        <dbReference type="ARBA" id="ARBA00022884"/>
    </source>
</evidence>
<dbReference type="PRINTS" id="PR00059">
    <property type="entry name" value="RIBOSOMALL6"/>
</dbReference>
<dbReference type="EMBL" id="LR215048">
    <property type="protein sequence ID" value="VEU80105.1"/>
    <property type="molecule type" value="Genomic_DNA"/>
</dbReference>
<dbReference type="NCBIfam" id="TIGR03654">
    <property type="entry name" value="L6_bact"/>
    <property type="match status" value="1"/>
</dbReference>
<evidence type="ECO:0000313" key="10">
    <source>
        <dbReference type="EMBL" id="VEU80105.1"/>
    </source>
</evidence>
<gene>
    <name evidence="6 10" type="primary">rplF</name>
    <name evidence="10" type="ORF">NCTC10138_00461</name>
</gene>
<dbReference type="OrthoDB" id="9805007at2"/>
<dbReference type="FunFam" id="3.90.930.12:FF:000002">
    <property type="entry name" value="50S ribosomal protein L6"/>
    <property type="match status" value="1"/>
</dbReference>
<evidence type="ECO:0000313" key="11">
    <source>
        <dbReference type="Proteomes" id="UP000289841"/>
    </source>
</evidence>
<keyword evidence="11" id="KW-1185">Reference proteome</keyword>
<dbReference type="Proteomes" id="UP000289841">
    <property type="component" value="Chromosome"/>
</dbReference>
<dbReference type="HAMAP" id="MF_01365_B">
    <property type="entry name" value="Ribosomal_uL6_B"/>
    <property type="match status" value="1"/>
</dbReference>
<dbReference type="PIRSF" id="PIRSF002162">
    <property type="entry name" value="Ribosomal_L6"/>
    <property type="match status" value="1"/>
</dbReference>
<organism evidence="10 11">
    <name type="scientific">Haploplasma axanthum</name>
    <name type="common">Acholeplasma axanthum</name>
    <dbReference type="NCBI Taxonomy" id="29552"/>
    <lineage>
        <taxon>Bacteria</taxon>
        <taxon>Bacillati</taxon>
        <taxon>Mycoplasmatota</taxon>
        <taxon>Mollicutes</taxon>
        <taxon>Acholeplasmatales</taxon>
        <taxon>Acholeplasmataceae</taxon>
        <taxon>Haploplasma</taxon>
    </lineage>
</organism>
<dbReference type="Gene3D" id="3.90.930.12">
    <property type="entry name" value="Ribosomal protein L6, alpha-beta domain"/>
    <property type="match status" value="2"/>
</dbReference>
<name>A0A449BCE8_HAPAX</name>
<comment type="similarity">
    <text evidence="1 6 7">Belongs to the universal ribosomal protein uL6 family.</text>
</comment>
<comment type="function">
    <text evidence="6 8">This protein binds to the 23S rRNA, and is important in its secondary structure. It is located near the subunit interface in the base of the L7/L12 stalk, and near the tRNA binding site of the peptidyltransferase center.</text>
</comment>
<dbReference type="GO" id="GO:0002181">
    <property type="term" value="P:cytoplasmic translation"/>
    <property type="evidence" value="ECO:0007669"/>
    <property type="project" value="TreeGrafter"/>
</dbReference>
<dbReference type="SUPFAM" id="SSF56053">
    <property type="entry name" value="Ribosomal protein L6"/>
    <property type="match status" value="2"/>
</dbReference>
<evidence type="ECO:0000256" key="7">
    <source>
        <dbReference type="RuleBase" id="RU003869"/>
    </source>
</evidence>
<keyword evidence="3 6" id="KW-0694">RNA-binding</keyword>
<proteinExistence type="inferred from homology"/>
<feature type="domain" description="Large ribosomal subunit protein uL6 alpha-beta" evidence="9">
    <location>
        <begin position="92"/>
        <end position="165"/>
    </location>
</feature>
<dbReference type="PANTHER" id="PTHR11655:SF14">
    <property type="entry name" value="LARGE RIBOSOMAL SUBUNIT PROTEIN UL6M"/>
    <property type="match status" value="1"/>
</dbReference>
<dbReference type="Pfam" id="PF00347">
    <property type="entry name" value="Ribosomal_L6"/>
    <property type="match status" value="2"/>
</dbReference>
<dbReference type="InterPro" id="IPR036789">
    <property type="entry name" value="Ribosomal_uL6-like_a/b-dom_sf"/>
</dbReference>
<dbReference type="KEGG" id="aaxa:NCTC10138_00461"/>
<dbReference type="FunFam" id="3.90.930.12:FF:000001">
    <property type="entry name" value="50S ribosomal protein L6"/>
    <property type="match status" value="1"/>
</dbReference>
<dbReference type="InterPro" id="IPR019906">
    <property type="entry name" value="Ribosomal_uL6_bac-type"/>
</dbReference>
<accession>A0A449BCE8</accession>
<dbReference type="GO" id="GO:0003735">
    <property type="term" value="F:structural constituent of ribosome"/>
    <property type="evidence" value="ECO:0007669"/>
    <property type="project" value="UniProtKB-UniRule"/>
</dbReference>
<evidence type="ECO:0000256" key="8">
    <source>
        <dbReference type="RuleBase" id="RU003870"/>
    </source>
</evidence>
<keyword evidence="2 6" id="KW-0699">rRNA-binding</keyword>
<keyword evidence="4 6" id="KW-0689">Ribosomal protein</keyword>
<evidence type="ECO:0000256" key="1">
    <source>
        <dbReference type="ARBA" id="ARBA00009356"/>
    </source>
</evidence>
<evidence type="ECO:0000256" key="5">
    <source>
        <dbReference type="ARBA" id="ARBA00023274"/>
    </source>
</evidence>
<feature type="domain" description="Large ribosomal subunit protein uL6 alpha-beta" evidence="9">
    <location>
        <begin position="11"/>
        <end position="83"/>
    </location>
</feature>
<dbReference type="STRING" id="1278311.GCA_000428705_01120"/>
<evidence type="ECO:0000256" key="4">
    <source>
        <dbReference type="ARBA" id="ARBA00022980"/>
    </source>
</evidence>
<evidence type="ECO:0000256" key="6">
    <source>
        <dbReference type="HAMAP-Rule" id="MF_01365"/>
    </source>
</evidence>
<protein>
    <recommendedName>
        <fullName evidence="6">Large ribosomal subunit protein uL6</fullName>
    </recommendedName>
</protein>
<evidence type="ECO:0000256" key="2">
    <source>
        <dbReference type="ARBA" id="ARBA00022730"/>
    </source>
</evidence>
<evidence type="ECO:0000259" key="9">
    <source>
        <dbReference type="Pfam" id="PF00347"/>
    </source>
</evidence>
<dbReference type="GO" id="GO:0019843">
    <property type="term" value="F:rRNA binding"/>
    <property type="evidence" value="ECO:0007669"/>
    <property type="project" value="UniProtKB-UniRule"/>
</dbReference>
<dbReference type="AlphaFoldDB" id="A0A449BCE8"/>
<dbReference type="RefSeq" id="WP_026390639.1">
    <property type="nucleotide sequence ID" value="NZ_LR215048.1"/>
</dbReference>
<dbReference type="PANTHER" id="PTHR11655">
    <property type="entry name" value="60S/50S RIBOSOMAL PROTEIN L6/L9"/>
    <property type="match status" value="1"/>
</dbReference>
<reference evidence="10 11" key="1">
    <citation type="submission" date="2019-01" db="EMBL/GenBank/DDBJ databases">
        <authorList>
            <consortium name="Pathogen Informatics"/>
        </authorList>
    </citation>
    <scope>NUCLEOTIDE SEQUENCE [LARGE SCALE GENOMIC DNA]</scope>
    <source>
        <strain evidence="10 11">NCTC10138</strain>
    </source>
</reference>
<dbReference type="InterPro" id="IPR000702">
    <property type="entry name" value="Ribosomal_uL6-like"/>
</dbReference>